<organism evidence="2">
    <name type="scientific">Streptomyces sp. NBC_01401</name>
    <dbReference type="NCBI Taxonomy" id="2903854"/>
    <lineage>
        <taxon>Bacteria</taxon>
        <taxon>Bacillati</taxon>
        <taxon>Actinomycetota</taxon>
        <taxon>Actinomycetes</taxon>
        <taxon>Kitasatosporales</taxon>
        <taxon>Streptomycetaceae</taxon>
        <taxon>Streptomyces</taxon>
    </lineage>
</organism>
<proteinExistence type="predicted"/>
<dbReference type="NCBIfam" id="NF041216">
    <property type="entry name" value="CU044_2847_fam"/>
    <property type="match status" value="1"/>
</dbReference>
<dbReference type="InterPro" id="IPR045794">
    <property type="entry name" value="Trypco1"/>
</dbReference>
<sequence length="122" mass="12383">MSDFMEFEFDDGSSLALQVFPAAVPAEGSAPGFGTSVPVARGPRLGAVAGTALRGVMAPLVPLLQQVRDTAAAVPDPPDEISVSFGVRVGHDLKLGVVGVAGEATLTVTANWHLGQQATTDG</sequence>
<feature type="domain" description="Trypsin-co-occurring" evidence="1">
    <location>
        <begin position="7"/>
        <end position="113"/>
    </location>
</feature>
<reference evidence="2" key="1">
    <citation type="submission" date="2022-10" db="EMBL/GenBank/DDBJ databases">
        <title>The complete genomes of actinobacterial strains from the NBC collection.</title>
        <authorList>
            <person name="Joergensen T.S."/>
            <person name="Alvarez Arevalo M."/>
            <person name="Sterndorff E.B."/>
            <person name="Faurdal D."/>
            <person name="Vuksanovic O."/>
            <person name="Mourched A.-S."/>
            <person name="Charusanti P."/>
            <person name="Shaw S."/>
            <person name="Blin K."/>
            <person name="Weber T."/>
        </authorList>
    </citation>
    <scope>NUCLEOTIDE SEQUENCE</scope>
    <source>
        <strain evidence="2">NBC_01401</strain>
    </source>
</reference>
<accession>A0AAU3GXB3</accession>
<protein>
    <recommendedName>
        <fullName evidence="1">Trypsin-co-occurring domain-containing protein</fullName>
    </recommendedName>
</protein>
<gene>
    <name evidence="2" type="ORF">OG626_23280</name>
</gene>
<dbReference type="Pfam" id="PF19493">
    <property type="entry name" value="Trypco1"/>
    <property type="match status" value="1"/>
</dbReference>
<evidence type="ECO:0000313" key="2">
    <source>
        <dbReference type="EMBL" id="WTY97604.1"/>
    </source>
</evidence>
<name>A0AAU3GXB3_9ACTN</name>
<dbReference type="AlphaFoldDB" id="A0AAU3GXB3"/>
<dbReference type="EMBL" id="CP109535">
    <property type="protein sequence ID" value="WTY97604.1"/>
    <property type="molecule type" value="Genomic_DNA"/>
</dbReference>
<evidence type="ECO:0000259" key="1">
    <source>
        <dbReference type="Pfam" id="PF19493"/>
    </source>
</evidence>